<comment type="caution">
    <text evidence="2">The sequence shown here is derived from an EMBL/GenBank/DDBJ whole genome shotgun (WGS) entry which is preliminary data.</text>
</comment>
<organism evidence="2 3">
    <name type="scientific">Hymenobacter bucti</name>
    <dbReference type="NCBI Taxonomy" id="1844114"/>
    <lineage>
        <taxon>Bacteria</taxon>
        <taxon>Pseudomonadati</taxon>
        <taxon>Bacteroidota</taxon>
        <taxon>Cytophagia</taxon>
        <taxon>Cytophagales</taxon>
        <taxon>Hymenobacteraceae</taxon>
        <taxon>Hymenobacter</taxon>
    </lineage>
</organism>
<dbReference type="RefSeq" id="WP_382313137.1">
    <property type="nucleotide sequence ID" value="NZ_JBHUFD010000003.1"/>
</dbReference>
<feature type="region of interest" description="Disordered" evidence="1">
    <location>
        <begin position="112"/>
        <end position="148"/>
    </location>
</feature>
<keyword evidence="3" id="KW-1185">Reference proteome</keyword>
<accession>A0ABW4QSZ7</accession>
<protein>
    <submittedName>
        <fullName evidence="2">Uncharacterized protein</fullName>
    </submittedName>
</protein>
<name>A0ABW4QSZ7_9BACT</name>
<evidence type="ECO:0000256" key="1">
    <source>
        <dbReference type="SAM" id="MobiDB-lite"/>
    </source>
</evidence>
<proteinExistence type="predicted"/>
<gene>
    <name evidence="2" type="ORF">ACFSDX_09615</name>
</gene>
<dbReference type="Proteomes" id="UP001597197">
    <property type="component" value="Unassembled WGS sequence"/>
</dbReference>
<evidence type="ECO:0000313" key="3">
    <source>
        <dbReference type="Proteomes" id="UP001597197"/>
    </source>
</evidence>
<feature type="compositionally biased region" description="Pro residues" evidence="1">
    <location>
        <begin position="115"/>
        <end position="135"/>
    </location>
</feature>
<evidence type="ECO:0000313" key="2">
    <source>
        <dbReference type="EMBL" id="MFD1872688.1"/>
    </source>
</evidence>
<dbReference type="EMBL" id="JBHUFD010000003">
    <property type="protein sequence ID" value="MFD1872688.1"/>
    <property type="molecule type" value="Genomic_DNA"/>
</dbReference>
<sequence>MPTRYQVLRRVVLRHDYFLDQRLLGLVARPLPACAERLRRAGLLFKPQPDGFVVLYGSPAEDAATPPPAQLAGLFPLLFGLYPQDPAFFAYSDVALRPAAGHIFCLHPQLRLPTTDPPSPDGPLPDADPPPPDGPLPTTYEPAPDGLTAGTLTQVARRPLQELLLVGPGVPPRLLTPAGQQLQLVPAGQAWQLVPVSPGQGPPPAALVQSASLLLDLRGLGSGFYQLQAGSAAPLRFYADDLPSPAPWGVLVLDGPAPPAPLSAAEYTLGFAARATYWQYTLWAHHQPAAVLERATVVGAAAGPAVHFERRPAAEVPRGAVASWRATAAQPLRQRYRTLPYRLVLPQPGNNPPQVLCPALPQAGPTGFRPQNHDNINKYRNNCRESLGITDLFVHL</sequence>
<reference evidence="3" key="1">
    <citation type="journal article" date="2019" name="Int. J. Syst. Evol. Microbiol.">
        <title>The Global Catalogue of Microorganisms (GCM) 10K type strain sequencing project: providing services to taxonomists for standard genome sequencing and annotation.</title>
        <authorList>
            <consortium name="The Broad Institute Genomics Platform"/>
            <consortium name="The Broad Institute Genome Sequencing Center for Infectious Disease"/>
            <person name="Wu L."/>
            <person name="Ma J."/>
        </authorList>
    </citation>
    <scope>NUCLEOTIDE SEQUENCE [LARGE SCALE GENOMIC DNA]</scope>
    <source>
        <strain evidence="3">CGMCC 1.15795</strain>
    </source>
</reference>